<dbReference type="Proteomes" id="UP000249754">
    <property type="component" value="Unassembled WGS sequence"/>
</dbReference>
<dbReference type="STRING" id="188932.AY601_4463"/>
<dbReference type="Pfam" id="PF00364">
    <property type="entry name" value="Biotin_lipoyl"/>
    <property type="match status" value="1"/>
</dbReference>
<dbReference type="PROSITE" id="PS50968">
    <property type="entry name" value="BIOTINYL_LIPOYL"/>
    <property type="match status" value="1"/>
</dbReference>
<proteinExistence type="predicted"/>
<dbReference type="FunFam" id="2.40.50.100:FF:000003">
    <property type="entry name" value="Acetyl-CoA carboxylase biotin carboxyl carrier protein"/>
    <property type="match status" value="1"/>
</dbReference>
<dbReference type="InterPro" id="IPR001882">
    <property type="entry name" value="Biotin_BS"/>
</dbReference>
<accession>A0A327SF83</accession>
<dbReference type="AlphaFoldDB" id="A0A327SF83"/>
<dbReference type="PROSITE" id="PS00188">
    <property type="entry name" value="BIOTIN"/>
    <property type="match status" value="1"/>
</dbReference>
<reference evidence="3 4" key="1">
    <citation type="submission" date="2018-06" db="EMBL/GenBank/DDBJ databases">
        <title>Genomic Encyclopedia of Archaeal and Bacterial Type Strains, Phase II (KMG-II): from individual species to whole genera.</title>
        <authorList>
            <person name="Goeker M."/>
        </authorList>
    </citation>
    <scope>NUCLEOTIDE SEQUENCE [LARGE SCALE GENOMIC DNA]</scope>
    <source>
        <strain evidence="3 4">DSM 14825</strain>
    </source>
</reference>
<dbReference type="RefSeq" id="WP_111635055.1">
    <property type="nucleotide sequence ID" value="NZ_QLLR01000021.1"/>
</dbReference>
<feature type="domain" description="Lipoyl-binding" evidence="2">
    <location>
        <begin position="97"/>
        <end position="166"/>
    </location>
</feature>
<dbReference type="CDD" id="cd06850">
    <property type="entry name" value="biotinyl_domain"/>
    <property type="match status" value="1"/>
</dbReference>
<dbReference type="SUPFAM" id="SSF51230">
    <property type="entry name" value="Single hybrid motif"/>
    <property type="match status" value="1"/>
</dbReference>
<dbReference type="PANTHER" id="PTHR45266">
    <property type="entry name" value="OXALOACETATE DECARBOXYLASE ALPHA CHAIN"/>
    <property type="match status" value="1"/>
</dbReference>
<dbReference type="OrthoDB" id="9812676at2"/>
<evidence type="ECO:0000313" key="3">
    <source>
        <dbReference type="EMBL" id="RAJ27072.1"/>
    </source>
</evidence>
<dbReference type="InterPro" id="IPR050709">
    <property type="entry name" value="Biotin_Carboxyl_Carrier/Decarb"/>
</dbReference>
<organism evidence="3 4">
    <name type="scientific">Pedobacter cryoconitis</name>
    <dbReference type="NCBI Taxonomy" id="188932"/>
    <lineage>
        <taxon>Bacteria</taxon>
        <taxon>Pseudomonadati</taxon>
        <taxon>Bacteroidota</taxon>
        <taxon>Sphingobacteriia</taxon>
        <taxon>Sphingobacteriales</taxon>
        <taxon>Sphingobacteriaceae</taxon>
        <taxon>Pedobacter</taxon>
    </lineage>
</organism>
<name>A0A327SF83_9SPHI</name>
<dbReference type="PANTHER" id="PTHR45266:SF3">
    <property type="entry name" value="OXALOACETATE DECARBOXYLASE ALPHA CHAIN"/>
    <property type="match status" value="1"/>
</dbReference>
<evidence type="ECO:0000259" key="2">
    <source>
        <dbReference type="PROSITE" id="PS50968"/>
    </source>
</evidence>
<comment type="caution">
    <text evidence="3">The sequence shown here is derived from an EMBL/GenBank/DDBJ whole genome shotgun (WGS) entry which is preliminary data.</text>
</comment>
<dbReference type="InterPro" id="IPR000089">
    <property type="entry name" value="Biotin_lipoyl"/>
</dbReference>
<evidence type="ECO:0000256" key="1">
    <source>
        <dbReference type="ARBA" id="ARBA00023267"/>
    </source>
</evidence>
<dbReference type="Gene3D" id="2.40.50.100">
    <property type="match status" value="1"/>
</dbReference>
<gene>
    <name evidence="3" type="ORF">LY11_03650</name>
</gene>
<dbReference type="EMBL" id="QLLR01000021">
    <property type="protein sequence ID" value="RAJ27072.1"/>
    <property type="molecule type" value="Genomic_DNA"/>
</dbReference>
<keyword evidence="1" id="KW-0092">Biotin</keyword>
<protein>
    <submittedName>
        <fullName evidence="3">Biotin-dependent enzyme</fullName>
    </submittedName>
</protein>
<evidence type="ECO:0000313" key="4">
    <source>
        <dbReference type="Proteomes" id="UP000249754"/>
    </source>
</evidence>
<dbReference type="InterPro" id="IPR011053">
    <property type="entry name" value="Single_hybrid_motif"/>
</dbReference>
<sequence length="166" mass="18391">MYKIKVNDTYNFDLSAVNDSLQLNGEAVPVDVRELQDGHLHFIYKNKSYNAEVVSENHEDKTSVIKINGKLYEVAVEDQFDGLLKAMGMGAGSGKVAREIKAPMPGLVLNISVVEGQEIQKGDNLLVLEAMKMENMLKSVTEGVVKKIHVSKGDKVEKNQVLIEFV</sequence>